<feature type="transmembrane region" description="Helical" evidence="2">
    <location>
        <begin position="219"/>
        <end position="245"/>
    </location>
</feature>
<evidence type="ECO:0000256" key="2">
    <source>
        <dbReference type="SAM" id="Phobius"/>
    </source>
</evidence>
<name>A0A2A6C1R4_PRIPA</name>
<dbReference type="Proteomes" id="UP000005239">
    <property type="component" value="Unassembled WGS sequence"/>
</dbReference>
<reference evidence="3" key="2">
    <citation type="submission" date="2022-06" db="UniProtKB">
        <authorList>
            <consortium name="EnsemblMetazoa"/>
        </authorList>
    </citation>
    <scope>IDENTIFICATION</scope>
    <source>
        <strain evidence="3">PS312</strain>
    </source>
</reference>
<keyword evidence="2" id="KW-0472">Membrane</keyword>
<dbReference type="AlphaFoldDB" id="A0A2A6C1R4"/>
<evidence type="ECO:0000256" key="1">
    <source>
        <dbReference type="SAM" id="MobiDB-lite"/>
    </source>
</evidence>
<dbReference type="EnsemblMetazoa" id="PPA42242.1">
    <property type="protein sequence ID" value="PPA42242.1"/>
    <property type="gene ID" value="WBGene00280611"/>
</dbReference>
<feature type="compositionally biased region" description="Basic and acidic residues" evidence="1">
    <location>
        <begin position="735"/>
        <end position="744"/>
    </location>
</feature>
<organism evidence="3 4">
    <name type="scientific">Pristionchus pacificus</name>
    <name type="common">Parasitic nematode worm</name>
    <dbReference type="NCBI Taxonomy" id="54126"/>
    <lineage>
        <taxon>Eukaryota</taxon>
        <taxon>Metazoa</taxon>
        <taxon>Ecdysozoa</taxon>
        <taxon>Nematoda</taxon>
        <taxon>Chromadorea</taxon>
        <taxon>Rhabditida</taxon>
        <taxon>Rhabditina</taxon>
        <taxon>Diplogasteromorpha</taxon>
        <taxon>Diplogasteroidea</taxon>
        <taxon>Neodiplogasteridae</taxon>
        <taxon>Pristionchus</taxon>
    </lineage>
</organism>
<keyword evidence="4" id="KW-1185">Reference proteome</keyword>
<feature type="transmembrane region" description="Helical" evidence="2">
    <location>
        <begin position="681"/>
        <end position="705"/>
    </location>
</feature>
<accession>A0A8R1YWM9</accession>
<feature type="region of interest" description="Disordered" evidence="1">
    <location>
        <begin position="719"/>
        <end position="796"/>
    </location>
</feature>
<feature type="compositionally biased region" description="Low complexity" evidence="1">
    <location>
        <begin position="719"/>
        <end position="728"/>
    </location>
</feature>
<feature type="region of interest" description="Disordered" evidence="1">
    <location>
        <begin position="256"/>
        <end position="283"/>
    </location>
</feature>
<evidence type="ECO:0000313" key="3">
    <source>
        <dbReference type="EnsemblMetazoa" id="PPA42242.1"/>
    </source>
</evidence>
<feature type="region of interest" description="Disordered" evidence="1">
    <location>
        <begin position="164"/>
        <end position="184"/>
    </location>
</feature>
<feature type="compositionally biased region" description="Basic residues" evidence="1">
    <location>
        <begin position="745"/>
        <end position="755"/>
    </location>
</feature>
<keyword evidence="2" id="KW-0812">Transmembrane</keyword>
<gene>
    <name evidence="3" type="primary">WBGene00280611</name>
</gene>
<reference evidence="4" key="1">
    <citation type="journal article" date="2008" name="Nat. Genet.">
        <title>The Pristionchus pacificus genome provides a unique perspective on nematode lifestyle and parasitism.</title>
        <authorList>
            <person name="Dieterich C."/>
            <person name="Clifton S.W."/>
            <person name="Schuster L.N."/>
            <person name="Chinwalla A."/>
            <person name="Delehaunty K."/>
            <person name="Dinkelacker I."/>
            <person name="Fulton L."/>
            <person name="Fulton R."/>
            <person name="Godfrey J."/>
            <person name="Minx P."/>
            <person name="Mitreva M."/>
            <person name="Roeseler W."/>
            <person name="Tian H."/>
            <person name="Witte H."/>
            <person name="Yang S.P."/>
            <person name="Wilson R.K."/>
            <person name="Sommer R.J."/>
        </authorList>
    </citation>
    <scope>NUCLEOTIDE SEQUENCE [LARGE SCALE GENOMIC DNA]</scope>
    <source>
        <strain evidence="4">PS312</strain>
    </source>
</reference>
<feature type="transmembrane region" description="Helical" evidence="2">
    <location>
        <begin position="291"/>
        <end position="309"/>
    </location>
</feature>
<sequence length="796" mass="90757">CKDGYYYAIYHSGVKFWTEVFNNPIVCMISKDEWRGDKVWRIEDDFHNHLFPTKWNDMKFKCISFGNGQQDHPTIPLGSNAYCLYECDKSKFFLLNENCESPITSQPRQYECPTDYKMFVQYASEVNRIMVPAVECYRGNFRVDNRYPLSAKCMKVITNTTEEPLGNTTQLPIEKSNGKETPQLTSNTSIELTTQSTEKEVPITFLTLELAERSTASGVALSLMLATICALSVIPIILLICAIVLKETWENRKSKERRLNKGNQTNRSEISSEMSKKEESKSSKKIIRPNLEATDSLGSMIILLLLLFIPTADTVCQRCEKPCRNEGHCDEKFVKHKNEYNCEMWKCKDGYYYDVRHGSYFAWREEFNNPILCMITKEGPFWKAVNDIKSNVFSDLHNDIEIKCFRAVALPTKEVKSECDTKNRMCQQLKLSPYDKNKCKGETRIQFEINREVKSTRFMEYDKVSSVWKATGNGEESHPVLPDDSNVYYIYQCDKSKLFLSPDKCDSGEQCIEPKNSKPWLYECPADYRMFVQYASEGYQTMVPSVECVLGKFQTDNPEPVSAKCVKVYCKHRNPLKSECPINLSKCANEIKYTSLKCDRVSGKWFGTREFEPHSFNDSTNIFCMDISENTAIAILNTTVELIGTTTQVPIEISTGKEVPNTLPATEVAEASTASGVALSLMLATIGALSAIAIILLICAICIMLRRINHSNRSAMYSTQMSSSMPSSGGLTLDRNSEKKETWKNRKSKERRLNKGNRSIHAEIPSEWSKKEESKLSKKRIRPKLEATDTLGSFDS</sequence>
<proteinExistence type="predicted"/>
<keyword evidence="2" id="KW-1133">Transmembrane helix</keyword>
<accession>A0A2A6C1R4</accession>
<evidence type="ECO:0000313" key="4">
    <source>
        <dbReference type="Proteomes" id="UP000005239"/>
    </source>
</evidence>
<protein>
    <submittedName>
        <fullName evidence="3">Uncharacterized protein</fullName>
    </submittedName>
</protein>